<evidence type="ECO:0000313" key="1">
    <source>
        <dbReference type="EMBL" id="RYQ26494.1"/>
    </source>
</evidence>
<reference evidence="1 2" key="1">
    <citation type="submission" date="2018-12" db="EMBL/GenBank/DDBJ databases">
        <title>Unveiling genomic diversity among members of the Bifidobacterium pseudolongum species, a widely distributed gut commensal of the animal kingdom.</title>
        <authorList>
            <person name="Lugli G.A."/>
            <person name="Duranti S."/>
            <person name="Albert K."/>
            <person name="Mancabelli L."/>
            <person name="Napoli S."/>
            <person name="Viappiani A."/>
            <person name="Anzalone R."/>
            <person name="Longhi G."/>
            <person name="Milani C."/>
            <person name="Turroni F."/>
            <person name="Alessandri G."/>
            <person name="Sela D.A."/>
            <person name="Van Sinderen D."/>
            <person name="Ventura M."/>
        </authorList>
    </citation>
    <scope>NUCLEOTIDE SEQUENCE [LARGE SCALE GENOMIC DNA]</scope>
    <source>
        <strain evidence="1 2">2032B</strain>
    </source>
</reference>
<comment type="caution">
    <text evidence="1">The sequence shown here is derived from an EMBL/GenBank/DDBJ whole genome shotgun (WGS) entry which is preliminary data.</text>
</comment>
<evidence type="ECO:0000313" key="2">
    <source>
        <dbReference type="Proteomes" id="UP000292535"/>
    </source>
</evidence>
<dbReference type="AlphaFoldDB" id="A0A4Q5AFM2"/>
<accession>A0A4Q5AFM2</accession>
<sequence length="76" mass="8388">MYRLHLAGFDKPLVLADGQDPEEVLDGLAACCKAQRSMSVSVARGDMTIEYRVNPAAVAYWFVDEVPDQPTAIAFR</sequence>
<gene>
    <name evidence="1" type="ORF">PG2032B_1090</name>
</gene>
<dbReference type="RefSeq" id="WP_129853695.1">
    <property type="nucleotide sequence ID" value="NZ_RYUQ01000002.1"/>
</dbReference>
<name>A0A4Q5AFM2_9BIFI</name>
<dbReference type="EMBL" id="RYUQ01000002">
    <property type="protein sequence ID" value="RYQ26494.1"/>
    <property type="molecule type" value="Genomic_DNA"/>
</dbReference>
<protein>
    <submittedName>
        <fullName evidence="1">Uncharacterized protein</fullName>
    </submittedName>
</protein>
<proteinExistence type="predicted"/>
<organism evidence="1 2">
    <name type="scientific">Bifidobacterium pseudolongum subsp. globosum</name>
    <dbReference type="NCBI Taxonomy" id="1690"/>
    <lineage>
        <taxon>Bacteria</taxon>
        <taxon>Bacillati</taxon>
        <taxon>Actinomycetota</taxon>
        <taxon>Actinomycetes</taxon>
        <taxon>Bifidobacteriales</taxon>
        <taxon>Bifidobacteriaceae</taxon>
        <taxon>Bifidobacterium</taxon>
    </lineage>
</organism>
<dbReference type="Proteomes" id="UP000292535">
    <property type="component" value="Unassembled WGS sequence"/>
</dbReference>